<proteinExistence type="predicted"/>
<dbReference type="OrthoDB" id="9803764at2"/>
<feature type="domain" description="HTH araC/xylS-type" evidence="3">
    <location>
        <begin position="220"/>
        <end position="318"/>
    </location>
</feature>
<dbReference type="InterPro" id="IPR029062">
    <property type="entry name" value="Class_I_gatase-like"/>
</dbReference>
<dbReference type="InterPro" id="IPR052158">
    <property type="entry name" value="INH-QAR"/>
</dbReference>
<dbReference type="PROSITE" id="PS01124">
    <property type="entry name" value="HTH_ARAC_FAMILY_2"/>
    <property type="match status" value="1"/>
</dbReference>
<organism evidence="4 5">
    <name type="scientific">Chitinophaga barathri</name>
    <dbReference type="NCBI Taxonomy" id="1647451"/>
    <lineage>
        <taxon>Bacteria</taxon>
        <taxon>Pseudomonadati</taxon>
        <taxon>Bacteroidota</taxon>
        <taxon>Chitinophagia</taxon>
        <taxon>Chitinophagales</taxon>
        <taxon>Chitinophagaceae</taxon>
        <taxon>Chitinophaga</taxon>
    </lineage>
</organism>
<keyword evidence="2" id="KW-0804">Transcription</keyword>
<dbReference type="InterPro" id="IPR018060">
    <property type="entry name" value="HTH_AraC"/>
</dbReference>
<dbReference type="EMBL" id="RMBX01000004">
    <property type="protein sequence ID" value="RPD41364.1"/>
    <property type="molecule type" value="Genomic_DNA"/>
</dbReference>
<keyword evidence="1" id="KW-0805">Transcription regulation</keyword>
<dbReference type="SUPFAM" id="SSF52317">
    <property type="entry name" value="Class I glutamine amidotransferase-like"/>
    <property type="match status" value="1"/>
</dbReference>
<protein>
    <submittedName>
        <fullName evidence="4">AraC family transcriptional regulator</fullName>
    </submittedName>
</protein>
<sequence>MKKLSVILSQHYRPISIAAILDVFQTVNIYYQEQTGLPFFEIRLVALESRDQAPSFHETYVPVPMGEVAQSDLVVIPAFMSGDISAYVRENAGFISWIRQQADKGAEVASCCTGAFLLAATGLLRNKRATSHVTAVKELARAYPDVIVDPDVVVTDDNGIYTSGGATSTFHLLLHILEKYCNRKTAIHTAKTFAIDMDRAQQSYFANWSPSREHQDELVCEAQQRMEDRFRDRLTVEEVIRGLPVSRRNFIRRFKIATGVTPIEYLQRIRIEAAKRMLEQKQENITGVMMQTGYEDAKAFRQLFRKIVGLSPKEYREKYAG</sequence>
<dbReference type="SUPFAM" id="SSF46689">
    <property type="entry name" value="Homeodomain-like"/>
    <property type="match status" value="2"/>
</dbReference>
<dbReference type="InterPro" id="IPR009057">
    <property type="entry name" value="Homeodomain-like_sf"/>
</dbReference>
<comment type="caution">
    <text evidence="4">The sequence shown here is derived from an EMBL/GenBank/DDBJ whole genome shotgun (WGS) entry which is preliminary data.</text>
</comment>
<name>A0A3N4MBV9_9BACT</name>
<dbReference type="SMART" id="SM00342">
    <property type="entry name" value="HTH_ARAC"/>
    <property type="match status" value="1"/>
</dbReference>
<dbReference type="Gene3D" id="1.10.10.60">
    <property type="entry name" value="Homeodomain-like"/>
    <property type="match status" value="2"/>
</dbReference>
<dbReference type="PANTHER" id="PTHR43130">
    <property type="entry name" value="ARAC-FAMILY TRANSCRIPTIONAL REGULATOR"/>
    <property type="match status" value="1"/>
</dbReference>
<dbReference type="PANTHER" id="PTHR43130:SF11">
    <property type="entry name" value="TRANSCRIPTIONAL REGULATORY PROTEIN"/>
    <property type="match status" value="1"/>
</dbReference>
<dbReference type="RefSeq" id="WP_120516334.1">
    <property type="nucleotide sequence ID" value="NZ_QXZY01000005.1"/>
</dbReference>
<dbReference type="GO" id="GO:0043565">
    <property type="term" value="F:sequence-specific DNA binding"/>
    <property type="evidence" value="ECO:0007669"/>
    <property type="project" value="InterPro"/>
</dbReference>
<accession>A0A3N4MBV9</accession>
<dbReference type="AlphaFoldDB" id="A0A3N4MBV9"/>
<dbReference type="InterPro" id="IPR002818">
    <property type="entry name" value="DJ-1/PfpI"/>
</dbReference>
<evidence type="ECO:0000256" key="2">
    <source>
        <dbReference type="ARBA" id="ARBA00023163"/>
    </source>
</evidence>
<dbReference type="Proteomes" id="UP000279089">
    <property type="component" value="Unassembled WGS sequence"/>
</dbReference>
<evidence type="ECO:0000256" key="1">
    <source>
        <dbReference type="ARBA" id="ARBA00023015"/>
    </source>
</evidence>
<gene>
    <name evidence="4" type="ORF">EG028_08570</name>
</gene>
<dbReference type="Pfam" id="PF12833">
    <property type="entry name" value="HTH_18"/>
    <property type="match status" value="1"/>
</dbReference>
<dbReference type="Pfam" id="PF01965">
    <property type="entry name" value="DJ-1_PfpI"/>
    <property type="match status" value="1"/>
</dbReference>
<evidence type="ECO:0000313" key="5">
    <source>
        <dbReference type="Proteomes" id="UP000279089"/>
    </source>
</evidence>
<evidence type="ECO:0000313" key="4">
    <source>
        <dbReference type="EMBL" id="RPD41364.1"/>
    </source>
</evidence>
<keyword evidence="5" id="KW-1185">Reference proteome</keyword>
<dbReference type="Gene3D" id="3.40.50.880">
    <property type="match status" value="1"/>
</dbReference>
<dbReference type="GO" id="GO:0003700">
    <property type="term" value="F:DNA-binding transcription factor activity"/>
    <property type="evidence" value="ECO:0007669"/>
    <property type="project" value="InterPro"/>
</dbReference>
<evidence type="ECO:0000259" key="3">
    <source>
        <dbReference type="PROSITE" id="PS01124"/>
    </source>
</evidence>
<reference evidence="5" key="1">
    <citation type="submission" date="2018-11" db="EMBL/GenBank/DDBJ databases">
        <title>Chitinophaga lutea sp.nov., isolate from arsenic contaminated soil.</title>
        <authorList>
            <person name="Zong Y."/>
        </authorList>
    </citation>
    <scope>NUCLEOTIDE SEQUENCE [LARGE SCALE GENOMIC DNA]</scope>
    <source>
        <strain evidence="5">YLT18</strain>
    </source>
</reference>